<feature type="region of interest" description="Disordered" evidence="1">
    <location>
        <begin position="426"/>
        <end position="599"/>
    </location>
</feature>
<protein>
    <submittedName>
        <fullName evidence="2">Uncharacterized protein</fullName>
    </submittedName>
</protein>
<feature type="compositionally biased region" description="Acidic residues" evidence="1">
    <location>
        <begin position="294"/>
        <end position="305"/>
    </location>
</feature>
<proteinExistence type="predicted"/>
<feature type="compositionally biased region" description="Acidic residues" evidence="1">
    <location>
        <begin position="236"/>
        <end position="251"/>
    </location>
</feature>
<name>D8U9G6_VOLCA</name>
<feature type="region of interest" description="Disordered" evidence="1">
    <location>
        <begin position="1"/>
        <end position="412"/>
    </location>
</feature>
<feature type="compositionally biased region" description="Low complexity" evidence="1">
    <location>
        <begin position="438"/>
        <end position="448"/>
    </location>
</feature>
<evidence type="ECO:0000313" key="2">
    <source>
        <dbReference type="EMBL" id="EFJ43581.1"/>
    </source>
</evidence>
<feature type="compositionally biased region" description="Basic and acidic residues" evidence="1">
    <location>
        <begin position="382"/>
        <end position="392"/>
    </location>
</feature>
<reference evidence="2 3" key="1">
    <citation type="journal article" date="2010" name="Science">
        <title>Genomic analysis of organismal complexity in the multicellular green alga Volvox carteri.</title>
        <authorList>
            <person name="Prochnik S.E."/>
            <person name="Umen J."/>
            <person name="Nedelcu A.M."/>
            <person name="Hallmann A."/>
            <person name="Miller S.M."/>
            <person name="Nishii I."/>
            <person name="Ferris P."/>
            <person name="Kuo A."/>
            <person name="Mitros T."/>
            <person name="Fritz-Laylin L.K."/>
            <person name="Hellsten U."/>
            <person name="Chapman J."/>
            <person name="Simakov O."/>
            <person name="Rensing S.A."/>
            <person name="Terry A."/>
            <person name="Pangilinan J."/>
            <person name="Kapitonov V."/>
            <person name="Jurka J."/>
            <person name="Salamov A."/>
            <person name="Shapiro H."/>
            <person name="Schmutz J."/>
            <person name="Grimwood J."/>
            <person name="Lindquist E."/>
            <person name="Lucas S."/>
            <person name="Grigoriev I.V."/>
            <person name="Schmitt R."/>
            <person name="Kirk D."/>
            <person name="Rokhsar D.S."/>
        </authorList>
    </citation>
    <scope>NUCLEOTIDE SEQUENCE [LARGE SCALE GENOMIC DNA]</scope>
    <source>
        <strain evidence="3">f. Nagariensis / Eve</strain>
    </source>
</reference>
<feature type="region of interest" description="Disordered" evidence="1">
    <location>
        <begin position="717"/>
        <end position="799"/>
    </location>
</feature>
<feature type="compositionally biased region" description="Basic and acidic residues" evidence="1">
    <location>
        <begin position="478"/>
        <end position="492"/>
    </location>
</feature>
<feature type="compositionally biased region" description="Low complexity" evidence="1">
    <location>
        <begin position="400"/>
        <end position="412"/>
    </location>
</feature>
<dbReference type="RefSeq" id="XP_002955281.1">
    <property type="nucleotide sequence ID" value="XM_002955235.1"/>
</dbReference>
<sequence>MGSPLIEDFSDAAAFVQEDTSYTEQNASEDEVERKIAEEHAKFKEAYAKRQEEASRGGNSLREPGAAAVRASRPWSAPPVESPRPAQQKERERERKARGSNSDVDLDGPRSEYEPPVRPYLLQAQASGNNLSYLSRPQSAEHRPAVVARSINGHQPNRVSLSGIEEEAGEGSTWDSRQASEMGRLRGTWGDGASPYLSGARDDDDTGRDPFVSMLPKVETLMEEDEGELPDRDGTIPEEDEEAVEEEEGDEERGGSKAEGLGGRGGGKEQGLRKEGAEGPGDPVVDSRWVAEPSAEEVVEDEDEVGSTGAGGGLESGDAEERSPRRRQQQQQQLQPRAASQDGRGSSGVASGPIATYGNHQGDEERDAPVREDGEEEEEAQEGWRRQRRESQTMEEAVLSARGAPSVGASSAVSHALAMRGFVEPLKYDGSFSGGSAGRRSPAAGRMASRTRDGDEEENEYAEDSFEEDEELEEQDRDGDGEAQGHEGREQMDAAPSLEPLLSPSGEGSLLRASPSASKALLSSSMRSRAGSAVLAPLSKESSRSISVTSPVPFHAPLQPLSGHQSVAAEAGNDSPEGAPLPSPSATAPPSLPPIFRVTGSGAADTASVAEQLSGRAPLAASNSHRSISSNGSVIPTPSALAPLPAPQPALSELQPSQQFALQLLKHDIEVLPQHHRAAAEAAAARRKSSTVRPAGASLAAFGYLGYHLVSEKLTAPSGPAFRSVSPGRGTSPGRGDGGLNGSPSLIATRTSGPMETAASARSGGRPTSAPHMRPSSGVVGPETKAAKGDEGSCSVGDGGAAAAAAATAAVEGGGAGAPSGSGFVDMAREMRAGRLLPPVVVPSTTPRGGGGGNDEGPAVPSENSVSVMGESAINEAVSQSRMKFDVWLDALSGGGPAAAGAAGPSSNLSVSGGETERSANRGDAAAAAAAGHRPPRPMTAPASGRRRPVSARPAGNAAGIYMPAPAVVTVPKPLVRPMSAQPHHVRPTSASMSRGGGGGGIGANFDGSFEPPIPLTFQPPDAASAAGGTAAVEVGGVTVSVYVADTLKRIVEANRWLQQLGLATKRYRLKDRFSNMTIQMVEELPPLPSELAFGGGNDGGAAAVIKELTLKQFLSGHSKLKHQARKLRNAAAAAAAQQQPPVGSLANGAVYGIPEFGSGRPSRPISASFASVSGAGALTTPRARPSSAMPYNGGRTTSGSAGGADPLVYGAGSLAGTGGGGAAAQAGFQTGRRVRPSSANPSYGRTSAFGPYNSGSSPPAAPSSPFMHSAYAAHAAAAVIVPTTTKPPVSGGATAAAAGGAATAGFPQPRAAWGATTTANPSGSGYPSYQGHPATSGRSSGVSAGNGLPYMHRSTAPRSPAATGSDPDHTHTNINDDNDSEQALVVEPDEQGDVSRALRQQLGSASDYCQARRQEIARLRTLPLA</sequence>
<feature type="compositionally biased region" description="Polar residues" evidence="1">
    <location>
        <begin position="124"/>
        <end position="138"/>
    </location>
</feature>
<evidence type="ECO:0000313" key="3">
    <source>
        <dbReference type="Proteomes" id="UP000001058"/>
    </source>
</evidence>
<feature type="compositionally biased region" description="Acidic residues" evidence="1">
    <location>
        <begin position="454"/>
        <end position="477"/>
    </location>
</feature>
<organism evidence="3">
    <name type="scientific">Volvox carteri f. nagariensis</name>
    <dbReference type="NCBI Taxonomy" id="3068"/>
    <lineage>
        <taxon>Eukaryota</taxon>
        <taxon>Viridiplantae</taxon>
        <taxon>Chlorophyta</taxon>
        <taxon>core chlorophytes</taxon>
        <taxon>Chlorophyceae</taxon>
        <taxon>CS clade</taxon>
        <taxon>Chlamydomonadales</taxon>
        <taxon>Volvocaceae</taxon>
        <taxon>Volvox</taxon>
    </lineage>
</organism>
<feature type="region of interest" description="Disordered" evidence="1">
    <location>
        <begin position="1221"/>
        <end position="1263"/>
    </location>
</feature>
<dbReference type="InParanoid" id="D8U9G6"/>
<dbReference type="Proteomes" id="UP000001058">
    <property type="component" value="Unassembled WGS sequence"/>
</dbReference>
<feature type="region of interest" description="Disordered" evidence="1">
    <location>
        <begin position="1312"/>
        <end position="1380"/>
    </location>
</feature>
<evidence type="ECO:0000256" key="1">
    <source>
        <dbReference type="SAM" id="MobiDB-lite"/>
    </source>
</evidence>
<feature type="compositionally biased region" description="Gly residues" evidence="1">
    <location>
        <begin position="731"/>
        <end position="741"/>
    </location>
</feature>
<accession>D8U9G6</accession>
<dbReference type="STRING" id="3068.D8U9G6"/>
<dbReference type="OrthoDB" id="542846at2759"/>
<feature type="compositionally biased region" description="Basic and acidic residues" evidence="1">
    <location>
        <begin position="361"/>
        <end position="372"/>
    </location>
</feature>
<dbReference type="GeneID" id="9616381"/>
<dbReference type="EMBL" id="GL378371">
    <property type="protein sequence ID" value="EFJ43581.1"/>
    <property type="molecule type" value="Genomic_DNA"/>
</dbReference>
<feature type="compositionally biased region" description="Low complexity" evidence="1">
    <location>
        <begin position="496"/>
        <end position="533"/>
    </location>
</feature>
<gene>
    <name evidence="2" type="ORF">VOLCADRAFT_96193</name>
</gene>
<feature type="region of interest" description="Disordered" evidence="1">
    <location>
        <begin position="839"/>
        <end position="864"/>
    </location>
</feature>
<feature type="compositionally biased region" description="Basic and acidic residues" evidence="1">
    <location>
        <begin position="32"/>
        <end position="55"/>
    </location>
</feature>
<feature type="compositionally biased region" description="Low complexity" evidence="1">
    <location>
        <begin position="329"/>
        <end position="341"/>
    </location>
</feature>
<dbReference type="KEGG" id="vcn:VOLCADRAFT_96193"/>
<feature type="compositionally biased region" description="Polar residues" evidence="1">
    <location>
        <begin position="1316"/>
        <end position="1328"/>
    </location>
</feature>
<feature type="compositionally biased region" description="Polar residues" evidence="1">
    <location>
        <begin position="742"/>
        <end position="754"/>
    </location>
</feature>
<feature type="compositionally biased region" description="Basic and acidic residues" evidence="1">
    <location>
        <begin position="87"/>
        <end position="97"/>
    </location>
</feature>
<feature type="compositionally biased region" description="Basic and acidic residues" evidence="1">
    <location>
        <begin position="266"/>
        <end position="277"/>
    </location>
</feature>
<feature type="region of interest" description="Disordered" evidence="1">
    <location>
        <begin position="896"/>
        <end position="957"/>
    </location>
</feature>
<keyword evidence="3" id="KW-1185">Reference proteome</keyword>